<organism evidence="1 2">
    <name type="scientific">Anaeromicrobium sediminis</name>
    <dbReference type="NCBI Taxonomy" id="1478221"/>
    <lineage>
        <taxon>Bacteria</taxon>
        <taxon>Bacillati</taxon>
        <taxon>Bacillota</taxon>
        <taxon>Clostridia</taxon>
        <taxon>Peptostreptococcales</taxon>
        <taxon>Thermotaleaceae</taxon>
        <taxon>Anaeromicrobium</taxon>
    </lineage>
</organism>
<dbReference type="Proteomes" id="UP000216024">
    <property type="component" value="Unassembled WGS sequence"/>
</dbReference>
<dbReference type="AlphaFoldDB" id="A0A267MMD3"/>
<accession>A0A267MMD3</accession>
<evidence type="ECO:0000313" key="1">
    <source>
        <dbReference type="EMBL" id="PAB59963.1"/>
    </source>
</evidence>
<dbReference type="RefSeq" id="WP_095132903.1">
    <property type="nucleotide sequence ID" value="NZ_NIBG01000005.1"/>
</dbReference>
<protein>
    <recommendedName>
        <fullName evidence="3">Flagellar protein</fullName>
    </recommendedName>
</protein>
<proteinExistence type="predicted"/>
<dbReference type="EMBL" id="NIBG01000005">
    <property type="protein sequence ID" value="PAB59963.1"/>
    <property type="molecule type" value="Genomic_DNA"/>
</dbReference>
<keyword evidence="2" id="KW-1185">Reference proteome</keyword>
<comment type="caution">
    <text evidence="1">The sequence shown here is derived from an EMBL/GenBank/DDBJ whole genome shotgun (WGS) entry which is preliminary data.</text>
</comment>
<sequence length="149" mass="17870">MVKNKNYNKGILVRTCKKCKKIIDEKSLYDYCPECFKRIEEIFEKIEAYLKEYPGATAFEIEQETKVPYHVINNFVRDGRLIEIPNEYLNFECKRCGCLLLSAHHKYCPICRKELEKEMELAKMQLYKSMHHGNAKMHIRHGDTRRKKY</sequence>
<reference evidence="1 2" key="1">
    <citation type="submission" date="2017-06" db="EMBL/GenBank/DDBJ databases">
        <title>Draft genome sequence of anaerobic fermentative bacterium Anaeromicrobium sediminis DY2726D isolated from West Pacific Ocean sediments.</title>
        <authorList>
            <person name="Zeng X."/>
        </authorList>
    </citation>
    <scope>NUCLEOTIDE SEQUENCE [LARGE SCALE GENOMIC DNA]</scope>
    <source>
        <strain evidence="1 2">DY2726D</strain>
    </source>
</reference>
<evidence type="ECO:0000313" key="2">
    <source>
        <dbReference type="Proteomes" id="UP000216024"/>
    </source>
</evidence>
<dbReference type="OrthoDB" id="1739831at2"/>
<evidence type="ECO:0008006" key="3">
    <source>
        <dbReference type="Google" id="ProtNLM"/>
    </source>
</evidence>
<gene>
    <name evidence="1" type="ORF">CCE28_08400</name>
</gene>
<name>A0A267MMD3_9FIRM</name>